<feature type="non-terminal residue" evidence="1">
    <location>
        <position position="1"/>
    </location>
</feature>
<name>A0ABU7CDC7_9TELE</name>
<keyword evidence="2" id="KW-1185">Reference proteome</keyword>
<protein>
    <submittedName>
        <fullName evidence="1">Uncharacterized protein</fullName>
    </submittedName>
</protein>
<evidence type="ECO:0000313" key="2">
    <source>
        <dbReference type="Proteomes" id="UP001345963"/>
    </source>
</evidence>
<reference evidence="1 2" key="1">
    <citation type="submission" date="2021-07" db="EMBL/GenBank/DDBJ databases">
        <authorList>
            <person name="Palmer J.M."/>
        </authorList>
    </citation>
    <scope>NUCLEOTIDE SEQUENCE [LARGE SCALE GENOMIC DNA]</scope>
    <source>
        <strain evidence="1 2">AT_MEX2019</strain>
        <tissue evidence="1">Muscle</tissue>
    </source>
</reference>
<dbReference type="EMBL" id="JAHUTI010089379">
    <property type="protein sequence ID" value="MED6260913.1"/>
    <property type="molecule type" value="Genomic_DNA"/>
</dbReference>
<evidence type="ECO:0000313" key="1">
    <source>
        <dbReference type="EMBL" id="MED6260913.1"/>
    </source>
</evidence>
<comment type="caution">
    <text evidence="1">The sequence shown here is derived from an EMBL/GenBank/DDBJ whole genome shotgun (WGS) entry which is preliminary data.</text>
</comment>
<sequence>LDSSGTYSTIWFTKPGKTNIQGIRHLRFHPPPPLRVAHEVTVSPRAADAWPASNRKKKYPYVFSPGMSQGDNCVMDCQSKTERWVRV</sequence>
<organism evidence="1 2">
    <name type="scientific">Ataeniobius toweri</name>
    <dbReference type="NCBI Taxonomy" id="208326"/>
    <lineage>
        <taxon>Eukaryota</taxon>
        <taxon>Metazoa</taxon>
        <taxon>Chordata</taxon>
        <taxon>Craniata</taxon>
        <taxon>Vertebrata</taxon>
        <taxon>Euteleostomi</taxon>
        <taxon>Actinopterygii</taxon>
        <taxon>Neopterygii</taxon>
        <taxon>Teleostei</taxon>
        <taxon>Neoteleostei</taxon>
        <taxon>Acanthomorphata</taxon>
        <taxon>Ovalentaria</taxon>
        <taxon>Atherinomorphae</taxon>
        <taxon>Cyprinodontiformes</taxon>
        <taxon>Goodeidae</taxon>
        <taxon>Ataeniobius</taxon>
    </lineage>
</organism>
<proteinExistence type="predicted"/>
<dbReference type="Proteomes" id="UP001345963">
    <property type="component" value="Unassembled WGS sequence"/>
</dbReference>
<accession>A0ABU7CDC7</accession>
<gene>
    <name evidence="1" type="ORF">ATANTOWER_031220</name>
</gene>